<accession>U4L361</accession>
<dbReference type="Proteomes" id="UP000018144">
    <property type="component" value="Unassembled WGS sequence"/>
</dbReference>
<sequence>MEDPKIFNHEPYNPMAEKRKRCEEEEEHEGNENKKLKEGDDNKKDEDEEGEQVVKDEDRDEEEEDGEDEEGEEDEESDEENSSILNRDAAAMVNFHHRPTRFYEVLYNRTRDIEETNVDYPEKHYYENLPDCETEEELHRAIFMREFTMHRVDHDVQVTNRYTQWLSTRVEDGELVQNTLEDDIWEIPNWISDPTGSEDED</sequence>
<dbReference type="AlphaFoldDB" id="U4L361"/>
<feature type="region of interest" description="Disordered" evidence="1">
    <location>
        <begin position="1"/>
        <end position="83"/>
    </location>
</feature>
<gene>
    <name evidence="2" type="ORF">PCON_09398</name>
</gene>
<keyword evidence="3" id="KW-1185">Reference proteome</keyword>
<name>U4L361_PYROM</name>
<evidence type="ECO:0000313" key="2">
    <source>
        <dbReference type="EMBL" id="CCX09805.1"/>
    </source>
</evidence>
<evidence type="ECO:0000256" key="1">
    <source>
        <dbReference type="SAM" id="MobiDB-lite"/>
    </source>
</evidence>
<proteinExistence type="predicted"/>
<reference evidence="2 3" key="1">
    <citation type="journal article" date="2013" name="PLoS Genet.">
        <title>The genome and development-dependent transcriptomes of Pyronema confluens: a window into fungal evolution.</title>
        <authorList>
            <person name="Traeger S."/>
            <person name="Altegoer F."/>
            <person name="Freitag M."/>
            <person name="Gabaldon T."/>
            <person name="Kempken F."/>
            <person name="Kumar A."/>
            <person name="Marcet-Houben M."/>
            <person name="Poggeler S."/>
            <person name="Stajich J.E."/>
            <person name="Nowrousian M."/>
        </authorList>
    </citation>
    <scope>NUCLEOTIDE SEQUENCE [LARGE SCALE GENOMIC DNA]</scope>
    <source>
        <strain evidence="3">CBS 100304</strain>
        <tissue evidence="2">Vegetative mycelium</tissue>
    </source>
</reference>
<feature type="compositionally biased region" description="Acidic residues" evidence="1">
    <location>
        <begin position="58"/>
        <end position="81"/>
    </location>
</feature>
<dbReference type="OrthoDB" id="5473674at2759"/>
<dbReference type="EMBL" id="HF935496">
    <property type="protein sequence ID" value="CCX09805.1"/>
    <property type="molecule type" value="Genomic_DNA"/>
</dbReference>
<protein>
    <submittedName>
        <fullName evidence="2">Uncharacterized protein</fullName>
    </submittedName>
</protein>
<organism evidence="2 3">
    <name type="scientific">Pyronema omphalodes (strain CBS 100304)</name>
    <name type="common">Pyronema confluens</name>
    <dbReference type="NCBI Taxonomy" id="1076935"/>
    <lineage>
        <taxon>Eukaryota</taxon>
        <taxon>Fungi</taxon>
        <taxon>Dikarya</taxon>
        <taxon>Ascomycota</taxon>
        <taxon>Pezizomycotina</taxon>
        <taxon>Pezizomycetes</taxon>
        <taxon>Pezizales</taxon>
        <taxon>Pyronemataceae</taxon>
        <taxon>Pyronema</taxon>
    </lineage>
</organism>
<feature type="compositionally biased region" description="Basic and acidic residues" evidence="1">
    <location>
        <begin position="30"/>
        <end position="45"/>
    </location>
</feature>
<evidence type="ECO:0000313" key="3">
    <source>
        <dbReference type="Proteomes" id="UP000018144"/>
    </source>
</evidence>